<accession>A0A5S5CTJ7</accession>
<keyword evidence="10" id="KW-1185">Reference proteome</keyword>
<organism evidence="9 10">
    <name type="scientific">Blastococcus xanthinilyticus</name>
    <dbReference type="NCBI Taxonomy" id="1564164"/>
    <lineage>
        <taxon>Bacteria</taxon>
        <taxon>Bacillati</taxon>
        <taxon>Actinomycetota</taxon>
        <taxon>Actinomycetes</taxon>
        <taxon>Geodermatophilales</taxon>
        <taxon>Geodermatophilaceae</taxon>
        <taxon>Blastococcus</taxon>
    </lineage>
</organism>
<dbReference type="Gene3D" id="3.20.20.190">
    <property type="entry name" value="Phosphatidylinositol (PI) phosphodiesterase"/>
    <property type="match status" value="1"/>
</dbReference>
<dbReference type="EMBL" id="VNHW01000008">
    <property type="protein sequence ID" value="TYP86925.1"/>
    <property type="molecule type" value="Genomic_DNA"/>
</dbReference>
<sequence length="387" mass="42052">MSRARRLRATVAAVAVAVPLSLAVPAAAPATAAPRPPAAEPGEALADDLLVVGHRGASGYRPEHTLASYELAARMGADYIEPDVVSTKDGVLVARHENEISGTTDVAERPEFAARRTTKVIDGTPLTGWFTEDFTLAELRTLRAVERLPEVREENTLYDGLYQVPTLDEVLELRAELTKELRREIGVYVETKHPTYFDSIGLSLEEPLLTDLREARVHKHHSPVFIQSFETTNLRELEEMGVRIPLVQLLSGSGQPYDLTAAGDPRTYADLASAAGLEEIAEYAEGVGPDKNMVIPRNADGTLSTPTALVDDAHRVGLLVHPYTFRNENVFLPPALREGTAPEDYGQALVEHLAFWEAGIDGMFTDNPDTGVVSRELFETGVAAPAA</sequence>
<evidence type="ECO:0000256" key="2">
    <source>
        <dbReference type="ARBA" id="ARBA00012247"/>
    </source>
</evidence>
<dbReference type="InterPro" id="IPR030395">
    <property type="entry name" value="GP_PDE_dom"/>
</dbReference>
<evidence type="ECO:0000256" key="3">
    <source>
        <dbReference type="ARBA" id="ARBA00022729"/>
    </source>
</evidence>
<dbReference type="InterPro" id="IPR017946">
    <property type="entry name" value="PLC-like_Pdiesterase_TIM-brl"/>
</dbReference>
<dbReference type="AlphaFoldDB" id="A0A5S5CTJ7"/>
<gene>
    <name evidence="9" type="ORF">BD833_108211</name>
</gene>
<dbReference type="GO" id="GO:0006629">
    <property type="term" value="P:lipid metabolic process"/>
    <property type="evidence" value="ECO:0007669"/>
    <property type="project" value="InterPro"/>
</dbReference>
<dbReference type="EC" id="3.1.4.46" evidence="2"/>
<dbReference type="PANTHER" id="PTHR43620:SF7">
    <property type="entry name" value="GLYCEROPHOSPHODIESTER PHOSPHODIESTERASE GDPD5-RELATED"/>
    <property type="match status" value="1"/>
</dbReference>
<protein>
    <recommendedName>
        <fullName evidence="2">glycerophosphodiester phosphodiesterase</fullName>
        <ecNumber evidence="2">3.1.4.46</ecNumber>
    </recommendedName>
</protein>
<dbReference type="GO" id="GO:0042597">
    <property type="term" value="C:periplasmic space"/>
    <property type="evidence" value="ECO:0007669"/>
    <property type="project" value="TreeGrafter"/>
</dbReference>
<keyword evidence="5" id="KW-0378">Hydrolase</keyword>
<evidence type="ECO:0000256" key="1">
    <source>
        <dbReference type="ARBA" id="ARBA00007277"/>
    </source>
</evidence>
<comment type="similarity">
    <text evidence="1">Belongs to the glycerophosphoryl diester phosphodiesterase family.</text>
</comment>
<dbReference type="GO" id="GO:0006071">
    <property type="term" value="P:glycerol metabolic process"/>
    <property type="evidence" value="ECO:0007669"/>
    <property type="project" value="UniProtKB-KW"/>
</dbReference>
<evidence type="ECO:0000256" key="5">
    <source>
        <dbReference type="ARBA" id="ARBA00022801"/>
    </source>
</evidence>
<dbReference type="GO" id="GO:0008889">
    <property type="term" value="F:glycerophosphodiester phosphodiesterase activity"/>
    <property type="evidence" value="ECO:0007669"/>
    <property type="project" value="UniProtKB-EC"/>
</dbReference>
<proteinExistence type="inferred from homology"/>
<dbReference type="RefSeq" id="WP_166533723.1">
    <property type="nucleotide sequence ID" value="NZ_VNHW01000008.1"/>
</dbReference>
<name>A0A5S5CTJ7_9ACTN</name>
<dbReference type="Pfam" id="PF03009">
    <property type="entry name" value="GDPD"/>
    <property type="match status" value="1"/>
</dbReference>
<evidence type="ECO:0000313" key="9">
    <source>
        <dbReference type="EMBL" id="TYP86925.1"/>
    </source>
</evidence>
<evidence type="ECO:0000256" key="6">
    <source>
        <dbReference type="ARBA" id="ARBA00047512"/>
    </source>
</evidence>
<evidence type="ECO:0000313" key="10">
    <source>
        <dbReference type="Proteomes" id="UP000322499"/>
    </source>
</evidence>
<dbReference type="Proteomes" id="UP000322499">
    <property type="component" value="Unassembled WGS sequence"/>
</dbReference>
<feature type="domain" description="GP-PDE" evidence="8">
    <location>
        <begin position="49"/>
        <end position="375"/>
    </location>
</feature>
<comment type="catalytic activity">
    <reaction evidence="6">
        <text>a sn-glycero-3-phosphodiester + H2O = an alcohol + sn-glycerol 3-phosphate + H(+)</text>
        <dbReference type="Rhea" id="RHEA:12969"/>
        <dbReference type="ChEBI" id="CHEBI:15377"/>
        <dbReference type="ChEBI" id="CHEBI:15378"/>
        <dbReference type="ChEBI" id="CHEBI:30879"/>
        <dbReference type="ChEBI" id="CHEBI:57597"/>
        <dbReference type="ChEBI" id="CHEBI:83408"/>
        <dbReference type="EC" id="3.1.4.46"/>
    </reaction>
</comment>
<reference evidence="9 10" key="1">
    <citation type="submission" date="2019-07" db="EMBL/GenBank/DDBJ databases">
        <title>Genomic Encyclopedia of Archaeal and Bacterial Type Strains, Phase II (KMG-II): from individual species to whole genera.</title>
        <authorList>
            <person name="Goeker M."/>
        </authorList>
    </citation>
    <scope>NUCLEOTIDE SEQUENCE [LARGE SCALE GENOMIC DNA]</scope>
    <source>
        <strain evidence="9 10">DSM 46842</strain>
    </source>
</reference>
<evidence type="ECO:0000256" key="7">
    <source>
        <dbReference type="SAM" id="SignalP"/>
    </source>
</evidence>
<keyword evidence="3 7" id="KW-0732">Signal</keyword>
<comment type="caution">
    <text evidence="9">The sequence shown here is derived from an EMBL/GenBank/DDBJ whole genome shotgun (WGS) entry which is preliminary data.</text>
</comment>
<dbReference type="PANTHER" id="PTHR43620">
    <property type="entry name" value="GLYCEROPHOSPHORYL DIESTER PHOSPHODIESTERASE"/>
    <property type="match status" value="1"/>
</dbReference>
<dbReference type="CDD" id="cd08602">
    <property type="entry name" value="GDPD_ScGlpQ1_like"/>
    <property type="match status" value="1"/>
</dbReference>
<keyword evidence="4" id="KW-0319">Glycerol metabolism</keyword>
<evidence type="ECO:0000256" key="4">
    <source>
        <dbReference type="ARBA" id="ARBA00022798"/>
    </source>
</evidence>
<dbReference type="SUPFAM" id="SSF51695">
    <property type="entry name" value="PLC-like phosphodiesterases"/>
    <property type="match status" value="1"/>
</dbReference>
<dbReference type="PROSITE" id="PS51704">
    <property type="entry name" value="GP_PDE"/>
    <property type="match status" value="1"/>
</dbReference>
<feature type="signal peptide" evidence="7">
    <location>
        <begin position="1"/>
        <end position="32"/>
    </location>
</feature>
<feature type="chain" id="PRO_5024409125" description="glycerophosphodiester phosphodiesterase" evidence="7">
    <location>
        <begin position="33"/>
        <end position="387"/>
    </location>
</feature>
<evidence type="ECO:0000259" key="8">
    <source>
        <dbReference type="PROSITE" id="PS51704"/>
    </source>
</evidence>